<organism evidence="1 2">
    <name type="scientific">Klenkia brasiliensis</name>
    <dbReference type="NCBI Taxonomy" id="333142"/>
    <lineage>
        <taxon>Bacteria</taxon>
        <taxon>Bacillati</taxon>
        <taxon>Actinomycetota</taxon>
        <taxon>Actinomycetes</taxon>
        <taxon>Geodermatophilales</taxon>
        <taxon>Geodermatophilaceae</taxon>
        <taxon>Klenkia</taxon>
    </lineage>
</organism>
<accession>A0A1G7PIL3</accession>
<dbReference type="Proteomes" id="UP000198863">
    <property type="component" value="Unassembled WGS sequence"/>
</dbReference>
<proteinExistence type="predicted"/>
<reference evidence="2" key="1">
    <citation type="submission" date="2016-10" db="EMBL/GenBank/DDBJ databases">
        <authorList>
            <person name="Varghese N."/>
            <person name="Submissions S."/>
        </authorList>
    </citation>
    <scope>NUCLEOTIDE SEQUENCE [LARGE SCALE GENOMIC DNA]</scope>
    <source>
        <strain evidence="2">DSM 44526</strain>
    </source>
</reference>
<evidence type="ECO:0000313" key="2">
    <source>
        <dbReference type="Proteomes" id="UP000198863"/>
    </source>
</evidence>
<gene>
    <name evidence="1" type="ORF">SAMN05660324_1107</name>
</gene>
<name>A0A1G7PIL3_9ACTN</name>
<sequence length="219" mass="23595">MRQAGAVTQGSFFPPVPAADRDLDDVDAAAEVGPTWYRPSELELPGAVAWVVVIGSSPTTVVSLENWRVSSNGVTLTLAIRAVERGRRERKALWQALGVHHGRGELAMLLPPGGLRFGFGFADGRTVTSLDESGWTTMPEDVGPAEHLPDRPCLEGLGRSTTGAATWQRDVWLWPLPPPGTLTAVCSWPDRDIPETTTELDADEVLMASRRARAAFGDA</sequence>
<keyword evidence="2" id="KW-1185">Reference proteome</keyword>
<dbReference type="AlphaFoldDB" id="A0A1G7PIL3"/>
<protein>
    <submittedName>
        <fullName evidence="1">Uncharacterized protein</fullName>
    </submittedName>
</protein>
<evidence type="ECO:0000313" key="1">
    <source>
        <dbReference type="EMBL" id="SDF86136.1"/>
    </source>
</evidence>
<dbReference type="EMBL" id="FNCF01000002">
    <property type="protein sequence ID" value="SDF86136.1"/>
    <property type="molecule type" value="Genomic_DNA"/>
</dbReference>